<accession>G2Y3E9</accession>
<dbReference type="InParanoid" id="G2Y3E9"/>
<dbReference type="EMBL" id="FQ790286">
    <property type="protein sequence ID" value="CCD47189.1"/>
    <property type="molecule type" value="Genomic_DNA"/>
</dbReference>
<name>G2Y3E9_BOTF4</name>
<dbReference type="AlphaFoldDB" id="G2Y3E9"/>
<gene>
    <name evidence="1" type="ORF">BofuT4_uP003480.1</name>
</gene>
<protein>
    <submittedName>
        <fullName evidence="1">Uncharacterized protein</fullName>
    </submittedName>
</protein>
<dbReference type="HOGENOM" id="CLU_3106066_0_0_1"/>
<proteinExistence type="predicted"/>
<organism evidence="1 2">
    <name type="scientific">Botryotinia fuckeliana (strain T4)</name>
    <name type="common">Noble rot fungus</name>
    <name type="synonym">Botrytis cinerea</name>
    <dbReference type="NCBI Taxonomy" id="999810"/>
    <lineage>
        <taxon>Eukaryota</taxon>
        <taxon>Fungi</taxon>
        <taxon>Dikarya</taxon>
        <taxon>Ascomycota</taxon>
        <taxon>Pezizomycotina</taxon>
        <taxon>Leotiomycetes</taxon>
        <taxon>Helotiales</taxon>
        <taxon>Sclerotiniaceae</taxon>
        <taxon>Botrytis</taxon>
    </lineage>
</organism>
<reference evidence="2" key="1">
    <citation type="journal article" date="2011" name="PLoS Genet.">
        <title>Genomic analysis of the necrotrophic fungal pathogens Sclerotinia sclerotiorum and Botrytis cinerea.</title>
        <authorList>
            <person name="Amselem J."/>
            <person name="Cuomo C.A."/>
            <person name="van Kan J.A."/>
            <person name="Viaud M."/>
            <person name="Benito E.P."/>
            <person name="Couloux A."/>
            <person name="Coutinho P.M."/>
            <person name="de Vries R.P."/>
            <person name="Dyer P.S."/>
            <person name="Fillinger S."/>
            <person name="Fournier E."/>
            <person name="Gout L."/>
            <person name="Hahn M."/>
            <person name="Kohn L."/>
            <person name="Lapalu N."/>
            <person name="Plummer K.M."/>
            <person name="Pradier J.M."/>
            <person name="Quevillon E."/>
            <person name="Sharon A."/>
            <person name="Simon A."/>
            <person name="ten Have A."/>
            <person name="Tudzynski B."/>
            <person name="Tudzynski P."/>
            <person name="Wincker P."/>
            <person name="Andrew M."/>
            <person name="Anthouard V."/>
            <person name="Beever R.E."/>
            <person name="Beffa R."/>
            <person name="Benoit I."/>
            <person name="Bouzid O."/>
            <person name="Brault B."/>
            <person name="Chen Z."/>
            <person name="Choquer M."/>
            <person name="Collemare J."/>
            <person name="Cotton P."/>
            <person name="Danchin E.G."/>
            <person name="Da Silva C."/>
            <person name="Gautier A."/>
            <person name="Giraud C."/>
            <person name="Giraud T."/>
            <person name="Gonzalez C."/>
            <person name="Grossetete S."/>
            <person name="Guldener U."/>
            <person name="Henrissat B."/>
            <person name="Howlett B.J."/>
            <person name="Kodira C."/>
            <person name="Kretschmer M."/>
            <person name="Lappartient A."/>
            <person name="Leroch M."/>
            <person name="Levis C."/>
            <person name="Mauceli E."/>
            <person name="Neuveglise C."/>
            <person name="Oeser B."/>
            <person name="Pearson M."/>
            <person name="Poulain J."/>
            <person name="Poussereau N."/>
            <person name="Quesneville H."/>
            <person name="Rascle C."/>
            <person name="Schumacher J."/>
            <person name="Segurens B."/>
            <person name="Sexton A."/>
            <person name="Silva E."/>
            <person name="Sirven C."/>
            <person name="Soanes D.M."/>
            <person name="Talbot N.J."/>
            <person name="Templeton M."/>
            <person name="Yandava C."/>
            <person name="Yarden O."/>
            <person name="Zeng Q."/>
            <person name="Rollins J.A."/>
            <person name="Lebrun M.H."/>
            <person name="Dickman M."/>
        </authorList>
    </citation>
    <scope>NUCLEOTIDE SEQUENCE [LARGE SCALE GENOMIC DNA]</scope>
    <source>
        <strain evidence="2">T4</strain>
    </source>
</reference>
<sequence length="51" mass="5502">MATNLKFRAAGSDNGLAGIWDAMPASEWGLDLKGRRPISSISQSIGKHLFE</sequence>
<evidence type="ECO:0000313" key="1">
    <source>
        <dbReference type="EMBL" id="CCD47189.1"/>
    </source>
</evidence>
<evidence type="ECO:0000313" key="2">
    <source>
        <dbReference type="Proteomes" id="UP000008177"/>
    </source>
</evidence>
<dbReference type="Proteomes" id="UP000008177">
    <property type="component" value="Unplaced contigs"/>
</dbReference>